<keyword evidence="3" id="KW-1185">Reference proteome</keyword>
<feature type="region of interest" description="Disordered" evidence="1">
    <location>
        <begin position="1"/>
        <end position="37"/>
    </location>
</feature>
<feature type="compositionally biased region" description="Basic and acidic residues" evidence="1">
    <location>
        <begin position="1"/>
        <end position="15"/>
    </location>
</feature>
<dbReference type="OrthoDB" id="4946395at2"/>
<dbReference type="AlphaFoldDB" id="A0A3N0BMX0"/>
<evidence type="ECO:0000313" key="3">
    <source>
        <dbReference type="Proteomes" id="UP000273807"/>
    </source>
</evidence>
<sequence>MVRDRTAIRADLDYLRRRRKPAETPPPVTPAAAAAGATLSLGNRAPAAASSAGTRAPAASLNLGSRAPAAASSAGSQPGAGLNLQPASSRPAPAARSSVAAPNRAFPAPGFGDLRQLDGAHPVARLDARQSAIGSLLVTGVRAVAWEGEDFTTGAHHSHGHTAGAAVRTPGNRPLVGIQDSAGVVSLRHVQLLRRALFIAGETPLTIGVFDGAAAAVPAVDDDGQRSVLYISRIGAVLELRAEFVPAEASDAAIWEIFGFTMTIPLDQHVLPR</sequence>
<organism evidence="2 3">
    <name type="scientific">Arthrobacter oryzae</name>
    <dbReference type="NCBI Taxonomy" id="409290"/>
    <lineage>
        <taxon>Bacteria</taxon>
        <taxon>Bacillati</taxon>
        <taxon>Actinomycetota</taxon>
        <taxon>Actinomycetes</taxon>
        <taxon>Micrococcales</taxon>
        <taxon>Micrococcaceae</taxon>
        <taxon>Arthrobacter</taxon>
    </lineage>
</organism>
<evidence type="ECO:0000256" key="1">
    <source>
        <dbReference type="SAM" id="MobiDB-lite"/>
    </source>
</evidence>
<dbReference type="EMBL" id="RBED01000137">
    <property type="protein sequence ID" value="RNL49872.1"/>
    <property type="molecule type" value="Genomic_DNA"/>
</dbReference>
<proteinExistence type="predicted"/>
<accession>A0A3N0BMX0</accession>
<reference evidence="2 3" key="1">
    <citation type="submission" date="2018-10" db="EMBL/GenBank/DDBJ databases">
        <title>Genome sequencing of Arthrobacter oryzae TNB02.</title>
        <authorList>
            <person name="Cho Y.-J."/>
            <person name="Cho A."/>
            <person name="Kim O.-S."/>
        </authorList>
    </citation>
    <scope>NUCLEOTIDE SEQUENCE [LARGE SCALE GENOMIC DNA]</scope>
    <source>
        <strain evidence="2 3">TNB02</strain>
    </source>
</reference>
<dbReference type="Proteomes" id="UP000273807">
    <property type="component" value="Unassembled WGS sequence"/>
</dbReference>
<protein>
    <submittedName>
        <fullName evidence="2">Uncharacterized protein</fullName>
    </submittedName>
</protein>
<gene>
    <name evidence="2" type="ORF">D7003_17195</name>
</gene>
<feature type="region of interest" description="Disordered" evidence="1">
    <location>
        <begin position="65"/>
        <end position="100"/>
    </location>
</feature>
<dbReference type="RefSeq" id="WP_123256644.1">
    <property type="nucleotide sequence ID" value="NZ_RBED01000137.1"/>
</dbReference>
<evidence type="ECO:0000313" key="2">
    <source>
        <dbReference type="EMBL" id="RNL49872.1"/>
    </source>
</evidence>
<comment type="caution">
    <text evidence="2">The sequence shown here is derived from an EMBL/GenBank/DDBJ whole genome shotgun (WGS) entry which is preliminary data.</text>
</comment>
<name>A0A3N0BMX0_9MICC</name>